<evidence type="ECO:0000313" key="1">
    <source>
        <dbReference type="EMBL" id="VDM61780.1"/>
    </source>
</evidence>
<dbReference type="WBParaSite" id="ACOC_0001019401-mRNA-1">
    <property type="protein sequence ID" value="ACOC_0001019401-mRNA-1"/>
    <property type="gene ID" value="ACOC_0001019401"/>
</dbReference>
<organism evidence="3">
    <name type="scientific">Angiostrongylus costaricensis</name>
    <name type="common">Nematode worm</name>
    <dbReference type="NCBI Taxonomy" id="334426"/>
    <lineage>
        <taxon>Eukaryota</taxon>
        <taxon>Metazoa</taxon>
        <taxon>Ecdysozoa</taxon>
        <taxon>Nematoda</taxon>
        <taxon>Chromadorea</taxon>
        <taxon>Rhabditida</taxon>
        <taxon>Rhabditina</taxon>
        <taxon>Rhabditomorpha</taxon>
        <taxon>Strongyloidea</taxon>
        <taxon>Metastrongylidae</taxon>
        <taxon>Angiostrongylus</taxon>
    </lineage>
</organism>
<evidence type="ECO:0000313" key="2">
    <source>
        <dbReference type="Proteomes" id="UP000267027"/>
    </source>
</evidence>
<sequence>MSDLCSEIKPIDRRLLKVLIDSKVGERKMYKCEEQRIVPMAPPFRGFSAFVRFQCRAKLHHVERVNVTGMVG</sequence>
<dbReference type="EMBL" id="UYYA01004424">
    <property type="protein sequence ID" value="VDM61780.1"/>
    <property type="molecule type" value="Genomic_DNA"/>
</dbReference>
<evidence type="ECO:0000313" key="3">
    <source>
        <dbReference type="WBParaSite" id="ACOC_0001019401-mRNA-1"/>
    </source>
</evidence>
<proteinExistence type="predicted"/>
<reference evidence="3" key="1">
    <citation type="submission" date="2017-02" db="UniProtKB">
        <authorList>
            <consortium name="WormBaseParasite"/>
        </authorList>
    </citation>
    <scope>IDENTIFICATION</scope>
</reference>
<dbReference type="Proteomes" id="UP000267027">
    <property type="component" value="Unassembled WGS sequence"/>
</dbReference>
<protein>
    <submittedName>
        <fullName evidence="3">ZP domain-containing protein</fullName>
    </submittedName>
</protein>
<dbReference type="AlphaFoldDB" id="A0A0R3PVU6"/>
<dbReference type="OrthoDB" id="5777742at2759"/>
<keyword evidence="2" id="KW-1185">Reference proteome</keyword>
<reference evidence="1 2" key="2">
    <citation type="submission" date="2018-11" db="EMBL/GenBank/DDBJ databases">
        <authorList>
            <consortium name="Pathogen Informatics"/>
        </authorList>
    </citation>
    <scope>NUCLEOTIDE SEQUENCE [LARGE SCALE GENOMIC DNA]</scope>
    <source>
        <strain evidence="1 2">Costa Rica</strain>
    </source>
</reference>
<accession>A0A0R3PVU6</accession>
<gene>
    <name evidence="1" type="ORF">ACOC_LOCUS10195</name>
</gene>
<name>A0A0R3PVU6_ANGCS</name>